<dbReference type="EMBL" id="WKJL01000022">
    <property type="protein sequence ID" value="MRW87041.1"/>
    <property type="molecule type" value="Genomic_DNA"/>
</dbReference>
<comment type="caution">
    <text evidence="1">The sequence shown here is derived from an EMBL/GenBank/DDBJ whole genome shotgun (WGS) entry which is preliminary data.</text>
</comment>
<sequence>MKIYNVEIPPDLEIPELDAKTKAAIDAFHEENVRDQREKEERMKSLPEWQNKPVVYPYGPPRPPSINVQALRQLPPHTRAIFAYLHRDEITY</sequence>
<evidence type="ECO:0000313" key="2">
    <source>
        <dbReference type="Proteomes" id="UP000439986"/>
    </source>
</evidence>
<proteinExistence type="predicted"/>
<evidence type="ECO:0000313" key="1">
    <source>
        <dbReference type="EMBL" id="MRW87041.1"/>
    </source>
</evidence>
<accession>A0A844D7W2</accession>
<name>A0A844D7W2_9BURK</name>
<dbReference type="RefSeq" id="WP_154360296.1">
    <property type="nucleotide sequence ID" value="NZ_WKJL01000022.1"/>
</dbReference>
<reference evidence="1 2" key="1">
    <citation type="submission" date="2019-11" db="EMBL/GenBank/DDBJ databases">
        <title>Novel species isolated from a subtropical stream in China.</title>
        <authorList>
            <person name="Lu H."/>
        </authorList>
    </citation>
    <scope>NUCLEOTIDE SEQUENCE [LARGE SCALE GENOMIC DNA]</scope>
    <source>
        <strain evidence="1 2">FT26W</strain>
    </source>
</reference>
<dbReference type="AlphaFoldDB" id="A0A844D7W2"/>
<dbReference type="Proteomes" id="UP000439986">
    <property type="component" value="Unassembled WGS sequence"/>
</dbReference>
<keyword evidence="2" id="KW-1185">Reference proteome</keyword>
<gene>
    <name evidence="1" type="ORF">GJ698_23510</name>
</gene>
<protein>
    <submittedName>
        <fullName evidence="1">Uncharacterized protein</fullName>
    </submittedName>
</protein>
<organism evidence="1 2">
    <name type="scientific">Duganella aquatilis</name>
    <dbReference type="NCBI Taxonomy" id="2666082"/>
    <lineage>
        <taxon>Bacteria</taxon>
        <taxon>Pseudomonadati</taxon>
        <taxon>Pseudomonadota</taxon>
        <taxon>Betaproteobacteria</taxon>
        <taxon>Burkholderiales</taxon>
        <taxon>Oxalobacteraceae</taxon>
        <taxon>Telluria group</taxon>
        <taxon>Duganella</taxon>
    </lineage>
</organism>